<organism evidence="1 2">
    <name type="scientific">Variibacter gotjawalensis</name>
    <dbReference type="NCBI Taxonomy" id="1333996"/>
    <lineage>
        <taxon>Bacteria</taxon>
        <taxon>Pseudomonadati</taxon>
        <taxon>Pseudomonadota</taxon>
        <taxon>Alphaproteobacteria</taxon>
        <taxon>Hyphomicrobiales</taxon>
        <taxon>Nitrobacteraceae</taxon>
        <taxon>Variibacter</taxon>
    </lineage>
</organism>
<dbReference type="RefSeq" id="WP_096356621.1">
    <property type="nucleotide sequence ID" value="NZ_AP014946.1"/>
</dbReference>
<dbReference type="AlphaFoldDB" id="A0A0S3PWY0"/>
<dbReference type="EMBL" id="AP014946">
    <property type="protein sequence ID" value="BAT60429.1"/>
    <property type="molecule type" value="Genomic_DNA"/>
</dbReference>
<accession>A0A0S3PWY0</accession>
<evidence type="ECO:0000313" key="2">
    <source>
        <dbReference type="Proteomes" id="UP000236884"/>
    </source>
</evidence>
<name>A0A0S3PWY0_9BRAD</name>
<dbReference type="SUPFAM" id="SSF55729">
    <property type="entry name" value="Acyl-CoA N-acyltransferases (Nat)"/>
    <property type="match status" value="1"/>
</dbReference>
<protein>
    <submittedName>
        <fullName evidence="1">Uncharacterized protein</fullName>
    </submittedName>
</protein>
<reference evidence="1 2" key="1">
    <citation type="submission" date="2015-08" db="EMBL/GenBank/DDBJ databases">
        <title>Investigation of the bacterial diversity of lava forest soil.</title>
        <authorList>
            <person name="Lee J.S."/>
        </authorList>
    </citation>
    <scope>NUCLEOTIDE SEQUENCE [LARGE SCALE GENOMIC DNA]</scope>
    <source>
        <strain evidence="1 2">GJW-30</strain>
    </source>
</reference>
<dbReference type="Proteomes" id="UP000236884">
    <property type="component" value="Chromosome"/>
</dbReference>
<sequence>MIAVAVEETTDYQATARLATEAFASTDVVFDPEHLRWLYERCFGMGTTVVGLTDEVGRKVGQIALVKQSVLVNGVSETAAELIDLFLVREWRGSERVQMLYDEVGREFVRQNLRFAFGMPNAKAMPVNERFFNLKGYLKLDIRVGLAAPLRSSRVVVDERFDRAREAHFVSLFDRYATDKRETGVPWDGASLYRRLTGQKFQYAIHATEDVLLISSLRRKRFVPYVLMCAYLRRQGATPISAEVNAVTRAASAFWRWPFYVYAGLNKTLPIPGLSLPEKLRPSPMLLQVRDFAPERPKLEFDRFQLIDFDFA</sequence>
<keyword evidence="2" id="KW-1185">Reference proteome</keyword>
<gene>
    <name evidence="1" type="ORF">GJW-30_1_02970</name>
</gene>
<dbReference type="OrthoDB" id="8264632at2"/>
<proteinExistence type="predicted"/>
<dbReference type="InterPro" id="IPR016181">
    <property type="entry name" value="Acyl_CoA_acyltransferase"/>
</dbReference>
<dbReference type="KEGG" id="vgo:GJW-30_1_02970"/>
<evidence type="ECO:0000313" key="1">
    <source>
        <dbReference type="EMBL" id="BAT60429.1"/>
    </source>
</evidence>